<proteinExistence type="predicted"/>
<accession>A0A3M8B7N5</accession>
<dbReference type="InterPro" id="IPR023292">
    <property type="entry name" value="NTP_PyroPHydrolase-like_dom_sf"/>
</dbReference>
<dbReference type="EMBL" id="RHHS01000013">
    <property type="protein sequence ID" value="RNB59380.1"/>
    <property type="molecule type" value="Genomic_DNA"/>
</dbReference>
<dbReference type="Proteomes" id="UP000268829">
    <property type="component" value="Unassembled WGS sequence"/>
</dbReference>
<keyword evidence="2" id="KW-0378">Hydrolase</keyword>
<dbReference type="OrthoDB" id="9810101at2"/>
<dbReference type="AlphaFoldDB" id="A0A3M8B7N5"/>
<feature type="compositionally biased region" description="Basic and acidic residues" evidence="1">
    <location>
        <begin position="210"/>
        <end position="224"/>
    </location>
</feature>
<dbReference type="Pfam" id="PF01503">
    <property type="entry name" value="PRA-PH"/>
    <property type="match status" value="1"/>
</dbReference>
<dbReference type="InterPro" id="IPR021130">
    <property type="entry name" value="PRib-ATP_PPHydrolase-like"/>
</dbReference>
<evidence type="ECO:0000313" key="3">
    <source>
        <dbReference type="Proteomes" id="UP000268829"/>
    </source>
</evidence>
<organism evidence="2 3">
    <name type="scientific">Brevibacillus gelatini</name>
    <dbReference type="NCBI Taxonomy" id="1655277"/>
    <lineage>
        <taxon>Bacteria</taxon>
        <taxon>Bacillati</taxon>
        <taxon>Bacillota</taxon>
        <taxon>Bacilli</taxon>
        <taxon>Bacillales</taxon>
        <taxon>Paenibacillaceae</taxon>
        <taxon>Brevibacillus</taxon>
    </lineage>
</organism>
<protein>
    <submittedName>
        <fullName evidence="2">HAD family hydrolase</fullName>
    </submittedName>
</protein>
<dbReference type="CDD" id="cd11545">
    <property type="entry name" value="NTP-PPase_YP_001813558"/>
    <property type="match status" value="1"/>
</dbReference>
<dbReference type="RefSeq" id="WP_122903547.1">
    <property type="nucleotide sequence ID" value="NZ_RHHS01000013.1"/>
</dbReference>
<dbReference type="GO" id="GO:0016787">
    <property type="term" value="F:hydrolase activity"/>
    <property type="evidence" value="ECO:0007669"/>
    <property type="project" value="UniProtKB-KW"/>
</dbReference>
<feature type="region of interest" description="Disordered" evidence="1">
    <location>
        <begin position="198"/>
        <end position="224"/>
    </location>
</feature>
<sequence>MQFKVEDRVYIVELKKKGVIKEINNSQAKVTYFNKNKRKTKWFDKDQLKKYNKKRKVLKGLDYATKQVYQFHKSFNHIHNSKPTIMSQDIAMTRTNWKAEELVEFLYATAKGDKAVFLNMIEQLKQSIDQTVNKIIEKNEPVEDVLVAQVDALIDLSYFNHGDFVVMGIKPQRLFDIVQKANMSKLWEDGKPRFREEDGKIIKPNGWEAPEPKLKAEIERQMRK</sequence>
<keyword evidence="3" id="KW-1185">Reference proteome</keyword>
<dbReference type="Gene3D" id="1.10.3420.10">
    <property type="entry name" value="putative ntp pyrophosphohydrolase like domain"/>
    <property type="match status" value="1"/>
</dbReference>
<evidence type="ECO:0000313" key="2">
    <source>
        <dbReference type="EMBL" id="RNB59380.1"/>
    </source>
</evidence>
<name>A0A3M8B7N5_9BACL</name>
<gene>
    <name evidence="2" type="ORF">EDM57_04350</name>
</gene>
<reference evidence="2 3" key="1">
    <citation type="submission" date="2018-10" db="EMBL/GenBank/DDBJ databases">
        <title>Phylogenomics of Brevibacillus.</title>
        <authorList>
            <person name="Dunlap C."/>
        </authorList>
    </citation>
    <scope>NUCLEOTIDE SEQUENCE [LARGE SCALE GENOMIC DNA]</scope>
    <source>
        <strain evidence="2 3">DSM 100115</strain>
    </source>
</reference>
<evidence type="ECO:0000256" key="1">
    <source>
        <dbReference type="SAM" id="MobiDB-lite"/>
    </source>
</evidence>
<comment type="caution">
    <text evidence="2">The sequence shown here is derived from an EMBL/GenBank/DDBJ whole genome shotgun (WGS) entry which is preliminary data.</text>
</comment>